<accession>A0ABN2SPI4</accession>
<keyword evidence="3" id="KW-1185">Reference proteome</keyword>
<dbReference type="EMBL" id="BAAANN010000051">
    <property type="protein sequence ID" value="GAA1989357.1"/>
    <property type="molecule type" value="Genomic_DNA"/>
</dbReference>
<dbReference type="Proteomes" id="UP001501116">
    <property type="component" value="Unassembled WGS sequence"/>
</dbReference>
<evidence type="ECO:0000256" key="1">
    <source>
        <dbReference type="SAM" id="MobiDB-lite"/>
    </source>
</evidence>
<proteinExistence type="predicted"/>
<name>A0ABN2SPI4_9PSEU</name>
<feature type="region of interest" description="Disordered" evidence="1">
    <location>
        <begin position="1"/>
        <end position="25"/>
    </location>
</feature>
<gene>
    <name evidence="2" type="ORF">GCM10009754_79540</name>
</gene>
<evidence type="ECO:0000313" key="3">
    <source>
        <dbReference type="Proteomes" id="UP001501116"/>
    </source>
</evidence>
<evidence type="ECO:0000313" key="2">
    <source>
        <dbReference type="EMBL" id="GAA1989357.1"/>
    </source>
</evidence>
<comment type="caution">
    <text evidence="2">The sequence shown here is derived from an EMBL/GenBank/DDBJ whole genome shotgun (WGS) entry which is preliminary data.</text>
</comment>
<reference evidence="2 3" key="1">
    <citation type="journal article" date="2019" name="Int. J. Syst. Evol. Microbiol.">
        <title>The Global Catalogue of Microorganisms (GCM) 10K type strain sequencing project: providing services to taxonomists for standard genome sequencing and annotation.</title>
        <authorList>
            <consortium name="The Broad Institute Genomics Platform"/>
            <consortium name="The Broad Institute Genome Sequencing Center for Infectious Disease"/>
            <person name="Wu L."/>
            <person name="Ma J."/>
        </authorList>
    </citation>
    <scope>NUCLEOTIDE SEQUENCE [LARGE SCALE GENOMIC DNA]</scope>
    <source>
        <strain evidence="2 3">JCM 14545</strain>
    </source>
</reference>
<organism evidence="2 3">
    <name type="scientific">Amycolatopsis minnesotensis</name>
    <dbReference type="NCBI Taxonomy" id="337894"/>
    <lineage>
        <taxon>Bacteria</taxon>
        <taxon>Bacillati</taxon>
        <taxon>Actinomycetota</taxon>
        <taxon>Actinomycetes</taxon>
        <taxon>Pseudonocardiales</taxon>
        <taxon>Pseudonocardiaceae</taxon>
        <taxon>Amycolatopsis</taxon>
    </lineage>
</organism>
<feature type="compositionally biased region" description="Low complexity" evidence="1">
    <location>
        <begin position="1"/>
        <end position="20"/>
    </location>
</feature>
<protein>
    <submittedName>
        <fullName evidence="2">Uncharacterized protein</fullName>
    </submittedName>
</protein>
<sequence length="96" mass="10243">MWTTGSSGSPSATAPATSAVPVPPSDLKTCYDDMRQFREKYPFRDGNAGGAYSAAPIPCTFRSFTPPEKLVGLPVGSPWPRRVDDWPGCPVTGSHT</sequence>